<evidence type="ECO:0000256" key="1">
    <source>
        <dbReference type="SAM" id="MobiDB-lite"/>
    </source>
</evidence>
<evidence type="ECO:0000313" key="2">
    <source>
        <dbReference type="EMBL" id="KAG2622516.1"/>
    </source>
</evidence>
<dbReference type="EMBL" id="CM029042">
    <property type="protein sequence ID" value="KAG2622516.1"/>
    <property type="molecule type" value="Genomic_DNA"/>
</dbReference>
<keyword evidence="3" id="KW-1185">Reference proteome</keyword>
<feature type="compositionally biased region" description="Pro residues" evidence="1">
    <location>
        <begin position="8"/>
        <end position="31"/>
    </location>
</feature>
<feature type="region of interest" description="Disordered" evidence="1">
    <location>
        <begin position="1"/>
        <end position="97"/>
    </location>
</feature>
<evidence type="ECO:0000313" key="3">
    <source>
        <dbReference type="Proteomes" id="UP000823388"/>
    </source>
</evidence>
<organism evidence="2 3">
    <name type="scientific">Panicum virgatum</name>
    <name type="common">Blackwell switchgrass</name>
    <dbReference type="NCBI Taxonomy" id="38727"/>
    <lineage>
        <taxon>Eukaryota</taxon>
        <taxon>Viridiplantae</taxon>
        <taxon>Streptophyta</taxon>
        <taxon>Embryophyta</taxon>
        <taxon>Tracheophyta</taxon>
        <taxon>Spermatophyta</taxon>
        <taxon>Magnoliopsida</taxon>
        <taxon>Liliopsida</taxon>
        <taxon>Poales</taxon>
        <taxon>Poaceae</taxon>
        <taxon>PACMAD clade</taxon>
        <taxon>Panicoideae</taxon>
        <taxon>Panicodae</taxon>
        <taxon>Paniceae</taxon>
        <taxon>Panicinae</taxon>
        <taxon>Panicum</taxon>
        <taxon>Panicum sect. Hiantes</taxon>
    </lineage>
</organism>
<feature type="region of interest" description="Disordered" evidence="1">
    <location>
        <begin position="266"/>
        <end position="331"/>
    </location>
</feature>
<feature type="compositionally biased region" description="Pro residues" evidence="1">
    <location>
        <begin position="59"/>
        <end position="82"/>
    </location>
</feature>
<gene>
    <name evidence="2" type="ORF">PVAP13_3NG262801</name>
</gene>
<name>A0A8T0UN28_PANVG</name>
<feature type="non-terminal residue" evidence="2">
    <location>
        <position position="1"/>
    </location>
</feature>
<dbReference type="AlphaFoldDB" id="A0A8T0UN28"/>
<feature type="compositionally biased region" description="Basic and acidic residues" evidence="1">
    <location>
        <begin position="266"/>
        <end position="279"/>
    </location>
</feature>
<dbReference type="Proteomes" id="UP000823388">
    <property type="component" value="Chromosome 3N"/>
</dbReference>
<feature type="compositionally biased region" description="Basic and acidic residues" evidence="1">
    <location>
        <begin position="305"/>
        <end position="323"/>
    </location>
</feature>
<reference evidence="2" key="1">
    <citation type="submission" date="2020-05" db="EMBL/GenBank/DDBJ databases">
        <title>WGS assembly of Panicum virgatum.</title>
        <authorList>
            <person name="Lovell J.T."/>
            <person name="Jenkins J."/>
            <person name="Shu S."/>
            <person name="Juenger T.E."/>
            <person name="Schmutz J."/>
        </authorList>
    </citation>
    <scope>NUCLEOTIDE SEQUENCE</scope>
    <source>
        <strain evidence="2">AP13</strain>
    </source>
</reference>
<sequence>PQQTGAAGPPPPAPAPPHPLPCHRPPVPPAPTSRAGGASLAPTPPWTHLGRLKGARPRGPAPPAPAPLRPLPRPRRPVPPASTPHAGGGMHETEIPDWIDPTNACRVVIDVSSYSTVEEDRSVYKKGRRLDWWVDADEYSIIDMEKDVLDHFSWGSYQEANFWYVGQNKETVRLGSDQELLTLLRGSKKVEFIMTVDRCVHVDMALTVTEMENERQVSVQENHVPDRLEDESQVSVEENQVADLDGLEWALEPQLGVTAAGPSRVVEEGNHDLDPGVDHEGDDPVGADEEWRYFKKKMQVQGEGSNEKVQQEKKKVDSKKSVTEDIDPEAV</sequence>
<comment type="caution">
    <text evidence="2">The sequence shown here is derived from an EMBL/GenBank/DDBJ whole genome shotgun (WGS) entry which is preliminary data.</text>
</comment>
<feature type="non-terminal residue" evidence="2">
    <location>
        <position position="331"/>
    </location>
</feature>
<accession>A0A8T0UN28</accession>
<protein>
    <submittedName>
        <fullName evidence="2">Uncharacterized protein</fullName>
    </submittedName>
</protein>
<proteinExistence type="predicted"/>